<dbReference type="EMBL" id="QJTJ01000010">
    <property type="protein sequence ID" value="PYF06338.1"/>
    <property type="molecule type" value="Genomic_DNA"/>
</dbReference>
<gene>
    <name evidence="1" type="ORF">BJ095_11040</name>
</gene>
<dbReference type="AlphaFoldDB" id="A0A318TTF9"/>
<reference evidence="1 2" key="1">
    <citation type="submission" date="2018-06" db="EMBL/GenBank/DDBJ databases">
        <title>Genomic Encyclopedia of Archaeal and Bacterial Type Strains, Phase II (KMG-II): from individual species to whole genera.</title>
        <authorList>
            <person name="Goeker M."/>
        </authorList>
    </citation>
    <scope>NUCLEOTIDE SEQUENCE [LARGE SCALE GENOMIC DNA]</scope>
    <source>
        <strain evidence="1 2">KACC 16626</strain>
    </source>
</reference>
<keyword evidence="2" id="KW-1185">Reference proteome</keyword>
<evidence type="ECO:0000313" key="1">
    <source>
        <dbReference type="EMBL" id="PYF06338.1"/>
    </source>
</evidence>
<comment type="caution">
    <text evidence="1">The sequence shown here is derived from an EMBL/GenBank/DDBJ whole genome shotgun (WGS) entry which is preliminary data.</text>
</comment>
<name>A0A318TTF9_9BACL</name>
<organism evidence="1 2">
    <name type="scientific">Ureibacillus chungkukjangi</name>
    <dbReference type="NCBI Taxonomy" id="1202712"/>
    <lineage>
        <taxon>Bacteria</taxon>
        <taxon>Bacillati</taxon>
        <taxon>Bacillota</taxon>
        <taxon>Bacilli</taxon>
        <taxon>Bacillales</taxon>
        <taxon>Caryophanaceae</taxon>
        <taxon>Ureibacillus</taxon>
    </lineage>
</organism>
<proteinExistence type="predicted"/>
<accession>A0A318TTF9</accession>
<protein>
    <submittedName>
        <fullName evidence="1">Uncharacterized protein</fullName>
    </submittedName>
</protein>
<sequence length="52" mass="5971">MLNPPDEGKLGITFAYPEAISVEQEEEIKDVFLKKLNVFFQMSNLELIAEIK</sequence>
<dbReference type="Proteomes" id="UP000247416">
    <property type="component" value="Unassembled WGS sequence"/>
</dbReference>
<evidence type="ECO:0000313" key="2">
    <source>
        <dbReference type="Proteomes" id="UP000247416"/>
    </source>
</evidence>
<dbReference type="RefSeq" id="WP_193768060.1">
    <property type="nucleotide sequence ID" value="NZ_PYWJ01000015.1"/>
</dbReference>